<proteinExistence type="predicted"/>
<feature type="transmembrane region" description="Helical" evidence="1">
    <location>
        <begin position="44"/>
        <end position="63"/>
    </location>
</feature>
<keyword evidence="1" id="KW-0812">Transmembrane</keyword>
<dbReference type="Gene3D" id="3.30.70.270">
    <property type="match status" value="1"/>
</dbReference>
<dbReference type="EMBL" id="JAVDXU010000004">
    <property type="protein sequence ID" value="MDR7271964.1"/>
    <property type="molecule type" value="Genomic_DNA"/>
</dbReference>
<dbReference type="InterPro" id="IPR000160">
    <property type="entry name" value="GGDEF_dom"/>
</dbReference>
<evidence type="ECO:0000313" key="6">
    <source>
        <dbReference type="Proteomes" id="UP001180453"/>
    </source>
</evidence>
<dbReference type="SMART" id="SM00091">
    <property type="entry name" value="PAS"/>
    <property type="match status" value="4"/>
</dbReference>
<dbReference type="InterPro" id="IPR000700">
    <property type="entry name" value="PAS-assoc_C"/>
</dbReference>
<name>A0ABU1YSX9_ROSSA</name>
<evidence type="ECO:0000259" key="3">
    <source>
        <dbReference type="PROSITE" id="PS50113"/>
    </source>
</evidence>
<dbReference type="NCBIfam" id="TIGR00229">
    <property type="entry name" value="sensory_box"/>
    <property type="match status" value="3"/>
</dbReference>
<comment type="caution">
    <text evidence="5">The sequence shown here is derived from an EMBL/GenBank/DDBJ whole genome shotgun (WGS) entry which is preliminary data.</text>
</comment>
<dbReference type="InterPro" id="IPR043128">
    <property type="entry name" value="Rev_trsase/Diguanyl_cyclase"/>
</dbReference>
<dbReference type="Proteomes" id="UP001180453">
    <property type="component" value="Unassembled WGS sequence"/>
</dbReference>
<feature type="transmembrane region" description="Helical" evidence="1">
    <location>
        <begin position="155"/>
        <end position="176"/>
    </location>
</feature>
<dbReference type="NCBIfam" id="TIGR00254">
    <property type="entry name" value="GGDEF"/>
    <property type="match status" value="1"/>
</dbReference>
<feature type="transmembrane region" description="Helical" evidence="1">
    <location>
        <begin position="188"/>
        <end position="208"/>
    </location>
</feature>
<feature type="domain" description="PAC" evidence="3">
    <location>
        <begin position="981"/>
        <end position="1034"/>
    </location>
</feature>
<gene>
    <name evidence="5" type="ORF">J2X20_004638</name>
</gene>
<keyword evidence="1" id="KW-0472">Membrane</keyword>
<organism evidence="5 6">
    <name type="scientific">Roseateles saccharophilus</name>
    <name type="common">Pseudomonas saccharophila</name>
    <dbReference type="NCBI Taxonomy" id="304"/>
    <lineage>
        <taxon>Bacteria</taxon>
        <taxon>Pseudomonadati</taxon>
        <taxon>Pseudomonadota</taxon>
        <taxon>Betaproteobacteria</taxon>
        <taxon>Burkholderiales</taxon>
        <taxon>Sphaerotilaceae</taxon>
        <taxon>Roseateles</taxon>
    </lineage>
</organism>
<keyword evidence="1" id="KW-1133">Transmembrane helix</keyword>
<dbReference type="SUPFAM" id="SSF55785">
    <property type="entry name" value="PYP-like sensor domain (PAS domain)"/>
    <property type="match status" value="4"/>
</dbReference>
<sequence length="1200" mass="130667">MPRPPRLSAARWAALACMLIAVFVTVHWGLGLEFGRLLPGLTEVGLVSPLLLLVGGATAWFMADWPGGRAPGAAARHAVQGLALLMALMPVLMLVEAMSGRSLGIDIARPGVLPTSLNPHPGRISPNGCVALLLLSGSVGLLAGLPGALARRLSAFGITVAAFIAGLGILGYLLNLEQLYHWGSFNRLTLPTAAGLGLLALSLWEIRLRWSGVRERIDLHEQRITRRSLAVLALVAVAAGTGGFAALESEFERTRKEDVHSTATVTGEALASAVDGGVWLAQTIATRPVVVEQLAALASNPEDKARRERLRSITRSLLTAGVTAARFVDAAGAPLADAGAFAAQADTPSLALARDYAATSRLVWASGFVLATDLPITDKGEVVGRFQSEQRLALMDRLVMRIRDADASSDVLICNRVDKLASCVPSKLYPKAFTIPMYDANGNVNLPINRALLGESGVLLTPDLRGVPVVAAYVPLGRTGLAMVVKADIEAVFAVIRQRLGWLALLLTALTLLGTWVLRQHVRPLVKQLAGEQARCRAILDNSNDAFIGLNSDSLVTDWNLQAERLFGYTAAEAMGQRLSDLIIPPESRAAHEAGMARFRQTGHGRVVNQRVEVVALHRDGRQLDVELSVAAMAASDGYAAHAFVRDISQRKAAARQLAASEQRMRDVTNAIPAMVGVFDAEERCIYANDLALKVHNLGSDTAIGMPMREGLGEASYALHEAHVKAVLQGRRQTFEGSLPWRDGTGYFQIHLVPMRDAQTDAVNGFYLMTFDITALRSAQLKQERSERRLRAITDNLPALISHLDTDGRYLFANRQFQTLLNLQPQRLLGQRIDDVRDKDYVEQIRPWLDKAMAGQTVVFESETGPRDGEVRQYQQTYVPEFDADGRVVGVFAVTFDITERKLAAQRLSDAQSHLKAIADNLPVLISYIDRHHRLTFVNKTFEEWMGVDPELAIGSHLKALIGPDLYAQRQQALEQALRGERVEFELVSQALGLTRHLHTVYIPDRRADGNIAGVYTLSTDITATKDVERRLQELARIDPLTRLPNRREFEERLALALARCRRSHKALALIFMDVDHFKSINDGHGHAAGDAVLKEFAARIRRAVRSTDTAARLAGDEFVVILEGLQSDTEASQVAAKLVDAIRLPMPLPAGGEILVTTSVGMACWGGVGEGAEDLLERADRALYRAKAAGRDTFAQTIF</sequence>
<feature type="domain" description="PAC" evidence="3">
    <location>
        <begin position="856"/>
        <end position="910"/>
    </location>
</feature>
<feature type="domain" description="PAC" evidence="3">
    <location>
        <begin position="610"/>
        <end position="660"/>
    </location>
</feature>
<evidence type="ECO:0000259" key="2">
    <source>
        <dbReference type="PROSITE" id="PS50112"/>
    </source>
</evidence>
<dbReference type="PANTHER" id="PTHR44757">
    <property type="entry name" value="DIGUANYLATE CYCLASE DGCP"/>
    <property type="match status" value="1"/>
</dbReference>
<feature type="domain" description="PAS" evidence="2">
    <location>
        <begin position="786"/>
        <end position="856"/>
    </location>
</feature>
<dbReference type="InterPro" id="IPR013767">
    <property type="entry name" value="PAS_fold"/>
</dbReference>
<dbReference type="InterPro" id="IPR000014">
    <property type="entry name" value="PAS"/>
</dbReference>
<evidence type="ECO:0000313" key="5">
    <source>
        <dbReference type="EMBL" id="MDR7271964.1"/>
    </source>
</evidence>
<feature type="transmembrane region" description="Helical" evidence="1">
    <location>
        <begin position="229"/>
        <end position="247"/>
    </location>
</feature>
<dbReference type="SMART" id="SM00267">
    <property type="entry name" value="GGDEF"/>
    <property type="match status" value="1"/>
</dbReference>
<evidence type="ECO:0000259" key="4">
    <source>
        <dbReference type="PROSITE" id="PS50887"/>
    </source>
</evidence>
<dbReference type="PROSITE" id="PS50887">
    <property type="entry name" value="GGDEF"/>
    <property type="match status" value="1"/>
</dbReference>
<feature type="transmembrane region" description="Helical" evidence="1">
    <location>
        <begin position="124"/>
        <end position="143"/>
    </location>
</feature>
<dbReference type="Pfam" id="PF00990">
    <property type="entry name" value="GGDEF"/>
    <property type="match status" value="1"/>
</dbReference>
<feature type="domain" description="PAS" evidence="2">
    <location>
        <begin position="532"/>
        <end position="603"/>
    </location>
</feature>
<reference evidence="5 6" key="1">
    <citation type="submission" date="2023-07" db="EMBL/GenBank/DDBJ databases">
        <title>Sorghum-associated microbial communities from plants grown in Nebraska, USA.</title>
        <authorList>
            <person name="Schachtman D."/>
        </authorList>
    </citation>
    <scope>NUCLEOTIDE SEQUENCE [LARGE SCALE GENOMIC DNA]</scope>
    <source>
        <strain evidence="5 6">BE314</strain>
    </source>
</reference>
<accession>A0ABU1YSX9</accession>
<feature type="domain" description="GGDEF" evidence="4">
    <location>
        <begin position="1066"/>
        <end position="1200"/>
    </location>
</feature>
<dbReference type="Pfam" id="PF08448">
    <property type="entry name" value="PAS_4"/>
    <property type="match status" value="3"/>
</dbReference>
<feature type="domain" description="PAS" evidence="2">
    <location>
        <begin position="911"/>
        <end position="981"/>
    </location>
</feature>
<dbReference type="InterPro" id="IPR035965">
    <property type="entry name" value="PAS-like_dom_sf"/>
</dbReference>
<dbReference type="PROSITE" id="PS50112">
    <property type="entry name" value="PAS"/>
    <property type="match status" value="3"/>
</dbReference>
<dbReference type="InterPro" id="IPR013656">
    <property type="entry name" value="PAS_4"/>
</dbReference>
<dbReference type="CDD" id="cd01949">
    <property type="entry name" value="GGDEF"/>
    <property type="match status" value="1"/>
</dbReference>
<dbReference type="CDD" id="cd00130">
    <property type="entry name" value="PAS"/>
    <property type="match status" value="3"/>
</dbReference>
<dbReference type="PANTHER" id="PTHR44757:SF2">
    <property type="entry name" value="BIOFILM ARCHITECTURE MAINTENANCE PROTEIN MBAA"/>
    <property type="match status" value="1"/>
</dbReference>
<dbReference type="SUPFAM" id="SSF55073">
    <property type="entry name" value="Nucleotide cyclase"/>
    <property type="match status" value="1"/>
</dbReference>
<dbReference type="InterPro" id="IPR052155">
    <property type="entry name" value="Biofilm_reg_signaling"/>
</dbReference>
<evidence type="ECO:0000256" key="1">
    <source>
        <dbReference type="SAM" id="Phobius"/>
    </source>
</evidence>
<dbReference type="InterPro" id="IPR029787">
    <property type="entry name" value="Nucleotide_cyclase"/>
</dbReference>
<dbReference type="PROSITE" id="PS50113">
    <property type="entry name" value="PAC"/>
    <property type="match status" value="3"/>
</dbReference>
<dbReference type="Pfam" id="PF00989">
    <property type="entry name" value="PAS"/>
    <property type="match status" value="1"/>
</dbReference>
<keyword evidence="6" id="KW-1185">Reference proteome</keyword>
<feature type="transmembrane region" description="Helical" evidence="1">
    <location>
        <begin position="75"/>
        <end position="95"/>
    </location>
</feature>
<protein>
    <submittedName>
        <fullName evidence="5">Diguanylate cyclase (GGDEF)-like protein/PAS domain S-box-containing protein</fullName>
    </submittedName>
</protein>
<dbReference type="Gene3D" id="3.30.450.20">
    <property type="entry name" value="PAS domain"/>
    <property type="match status" value="4"/>
</dbReference>
<dbReference type="RefSeq" id="WP_310270171.1">
    <property type="nucleotide sequence ID" value="NZ_JAVDXU010000004.1"/>
</dbReference>
<feature type="transmembrane region" description="Helical" evidence="1">
    <location>
        <begin position="12"/>
        <end position="32"/>
    </location>
</feature>